<protein>
    <submittedName>
        <fullName evidence="2">Uncharacterized protein</fullName>
    </submittedName>
</protein>
<feature type="region of interest" description="Disordered" evidence="1">
    <location>
        <begin position="989"/>
        <end position="1038"/>
    </location>
</feature>
<feature type="region of interest" description="Disordered" evidence="1">
    <location>
        <begin position="373"/>
        <end position="412"/>
    </location>
</feature>
<feature type="compositionally biased region" description="Basic and acidic residues" evidence="1">
    <location>
        <begin position="719"/>
        <end position="731"/>
    </location>
</feature>
<feature type="compositionally biased region" description="Acidic residues" evidence="1">
    <location>
        <begin position="1017"/>
        <end position="1029"/>
    </location>
</feature>
<feature type="compositionally biased region" description="Low complexity" evidence="1">
    <location>
        <begin position="375"/>
        <end position="392"/>
    </location>
</feature>
<dbReference type="Gene3D" id="1.10.287.1490">
    <property type="match status" value="1"/>
</dbReference>
<accession>A0A7S4VTW8</accession>
<feature type="compositionally biased region" description="Low complexity" evidence="1">
    <location>
        <begin position="841"/>
        <end position="850"/>
    </location>
</feature>
<reference evidence="2" key="1">
    <citation type="submission" date="2021-01" db="EMBL/GenBank/DDBJ databases">
        <authorList>
            <person name="Corre E."/>
            <person name="Pelletier E."/>
            <person name="Niang G."/>
            <person name="Scheremetjew M."/>
            <person name="Finn R."/>
            <person name="Kale V."/>
            <person name="Holt S."/>
            <person name="Cochrane G."/>
            <person name="Meng A."/>
            <person name="Brown T."/>
            <person name="Cohen L."/>
        </authorList>
    </citation>
    <scope>NUCLEOTIDE SEQUENCE</scope>
    <source>
        <strain evidence="2">CCMP3105</strain>
    </source>
</reference>
<dbReference type="AlphaFoldDB" id="A0A7S4VTW8"/>
<dbReference type="EMBL" id="HBNR01073656">
    <property type="protein sequence ID" value="CAE4649858.1"/>
    <property type="molecule type" value="Transcribed_RNA"/>
</dbReference>
<feature type="compositionally biased region" description="Basic and acidic residues" evidence="1">
    <location>
        <begin position="755"/>
        <end position="816"/>
    </location>
</feature>
<name>A0A7S4VTW8_9DINO</name>
<evidence type="ECO:0000256" key="1">
    <source>
        <dbReference type="SAM" id="MobiDB-lite"/>
    </source>
</evidence>
<sequence>MEECRDRSPAADSSDMFSPVAASGISNEARLPAEGLWGLAKASAGYSSARSPSSGLHGKQVQERDIYSSVRRQMEVLEERLNGQIVRVQQHGERSRDSALTRLDSKVSTMELLQPKVDRRIAEINGNLKALSEESQTQIRRMDQMDSRHWEWRHKLEEEIRGKLAGMETANQELASSFRVTKAANEEVLKRHHQRLLRLEELVDEGSKNHEDLNSNLMNMHTRLLEIENDSPALRSSSDPKDPLSDVNTSAGLVIVESQVQDLSQKVTQLLEESYEMRAKLEAQEEHHKTLRTQVEAKDELIRGLEDRINRENWEGRLKELQRGVDGISSSNHGHSEQVQILNRKLESHEEVHSELSGHIRRLQDRAPAVFDHIGSTPPRTPAASPAGSPSAKPFGDVPQLPGADNSGVPRSIGTVHDRLQELQSKVDSMQVEMNVAPRVAELVDTLKELSPKIISQGQAIEELHAKVATFEERLPQEASTVQANEDFEPRVAALAEKLQEVHPRFAVHDESIKDLHAKVDAVEGELNSVNQSLTKRLGPLQAEVRDIHATQAELRGCTDDLLSRACRLENEVRAQEKVKHLVDDHTTRLDRLENEVHGDPDYQAELRVCAEDLMSRSAVLEKELGSQAVVSAPMEQPSLRESLEQPDLPKPLEQPDLPKPLEQSDLREPSSAVGTESGKALPPGDACSTSSSEEFADMDGALQEAELASQGHQLKAAEAAKEDNESKMAEEAGEPEAVLRRQRHLSQVPGVAEEAARTHQRDLSRSDDEAEPEHPRESRAHREARELEESKAEEVREAEAELERKKQSLHAAEEAREVEEELERQWEEWEARQSLKAAEEAQQMEAALQNNPLKMPEKPRRVEALPINTPHFGASGLAGPSESDDDEVPEPLTPRRHVKDKVALPGSSATMSEEEPMSEAASLASPRDPENMAEAPRPAAAAAAPLASPLAAPSPGSSSDDPTVVEEAARGNVKAIFEMLQEARAEEVAHRNSQVASPRAGAVAPAAPAAAKVPGEEDGFEEPEESEDPGSPREPVQLENLVAPFLSRVYQAASHNAVLQAS</sequence>
<feature type="compositionally biased region" description="Basic and acidic residues" evidence="1">
    <location>
        <begin position="824"/>
        <end position="840"/>
    </location>
</feature>
<feature type="compositionally biased region" description="Low complexity" evidence="1">
    <location>
        <begin position="934"/>
        <end position="960"/>
    </location>
</feature>
<evidence type="ECO:0000313" key="2">
    <source>
        <dbReference type="EMBL" id="CAE4649858.1"/>
    </source>
</evidence>
<organism evidence="2">
    <name type="scientific">Alexandrium monilatum</name>
    <dbReference type="NCBI Taxonomy" id="311494"/>
    <lineage>
        <taxon>Eukaryota</taxon>
        <taxon>Sar</taxon>
        <taxon>Alveolata</taxon>
        <taxon>Dinophyceae</taxon>
        <taxon>Gonyaulacales</taxon>
        <taxon>Pyrocystaceae</taxon>
        <taxon>Alexandrium</taxon>
    </lineage>
</organism>
<feature type="region of interest" description="Disordered" evidence="1">
    <location>
        <begin position="630"/>
        <end position="968"/>
    </location>
</feature>
<feature type="compositionally biased region" description="Low complexity" evidence="1">
    <location>
        <begin position="996"/>
        <end position="1014"/>
    </location>
</feature>
<gene>
    <name evidence="2" type="ORF">AMON00008_LOCUS52268</name>
</gene>
<proteinExistence type="predicted"/>